<dbReference type="AlphaFoldDB" id="A0AAD3DKR2"/>
<proteinExistence type="predicted"/>
<reference evidence="2 3" key="1">
    <citation type="journal article" date="2021" name="Sci. Rep.">
        <title>Genome sequencing of the multicellular alga Astrephomene provides insights into convergent evolution of germ-soma differentiation.</title>
        <authorList>
            <person name="Yamashita S."/>
            <person name="Yamamoto K."/>
            <person name="Matsuzaki R."/>
            <person name="Suzuki S."/>
            <person name="Yamaguchi H."/>
            <person name="Hirooka S."/>
            <person name="Minakuchi Y."/>
            <person name="Miyagishima S."/>
            <person name="Kawachi M."/>
            <person name="Toyoda A."/>
            <person name="Nozaki H."/>
        </authorList>
    </citation>
    <scope>NUCLEOTIDE SEQUENCE [LARGE SCALE GENOMIC DNA]</scope>
    <source>
        <strain evidence="2 3">NIES-4017</strain>
    </source>
</reference>
<organism evidence="2 3">
    <name type="scientific">Astrephomene gubernaculifera</name>
    <dbReference type="NCBI Taxonomy" id="47775"/>
    <lineage>
        <taxon>Eukaryota</taxon>
        <taxon>Viridiplantae</taxon>
        <taxon>Chlorophyta</taxon>
        <taxon>core chlorophytes</taxon>
        <taxon>Chlorophyceae</taxon>
        <taxon>CS clade</taxon>
        <taxon>Chlamydomonadales</taxon>
        <taxon>Astrephomenaceae</taxon>
        <taxon>Astrephomene</taxon>
    </lineage>
</organism>
<name>A0AAD3DKR2_9CHLO</name>
<evidence type="ECO:0000256" key="1">
    <source>
        <dbReference type="SAM" id="MobiDB-lite"/>
    </source>
</evidence>
<evidence type="ECO:0000313" key="3">
    <source>
        <dbReference type="Proteomes" id="UP001054857"/>
    </source>
</evidence>
<feature type="non-terminal residue" evidence="2">
    <location>
        <position position="1"/>
    </location>
</feature>
<keyword evidence="3" id="KW-1185">Reference proteome</keyword>
<evidence type="ECO:0000313" key="2">
    <source>
        <dbReference type="EMBL" id="GFR43646.1"/>
    </source>
</evidence>
<feature type="compositionally biased region" description="Low complexity" evidence="1">
    <location>
        <begin position="49"/>
        <end position="61"/>
    </location>
</feature>
<dbReference type="EMBL" id="BMAR01000006">
    <property type="protein sequence ID" value="GFR43646.1"/>
    <property type="molecule type" value="Genomic_DNA"/>
</dbReference>
<sequence length="392" mass="43624">VKSVVRRSSEVSPEAGSFVYLGDFAHITYAQLQVKFPESCSEPDLAGNSPKATAPPGSTSSSPPPLSARDVAKKVRDETSRFVESSTWLEYLLGGFAKDVKDLPGDIPSKSRTEKDATGYTSTELSEQVLQLPDTCPDFTPKTLNFSLEWTKNAEQDKSLNARNILSNEYYLKRLSKFEFDSYLFLDLVGRVRHVETNLSTRPPLPLYPPPSPASPGYHTSTDADDYDYYYTYDYYDYVYNSNYGSESSSPAKNLTCSTATTVSICTPTDDEDNPQACFCAVKTTGLPRTLRAYMDPHDPLNSTAVMELIRLWPDYIQKVTLDEMQGGLDYLLTAGRGMVGKFATQLVLTIHAYDRRNPRSSVLFYLKAERDTSQGELSTSTLTLTVLAGWT</sequence>
<protein>
    <submittedName>
        <fullName evidence="2">Uncharacterized protein</fullName>
    </submittedName>
</protein>
<feature type="region of interest" description="Disordered" evidence="1">
    <location>
        <begin position="41"/>
        <end position="73"/>
    </location>
</feature>
<dbReference type="Proteomes" id="UP001054857">
    <property type="component" value="Unassembled WGS sequence"/>
</dbReference>
<comment type="caution">
    <text evidence="2">The sequence shown here is derived from an EMBL/GenBank/DDBJ whole genome shotgun (WGS) entry which is preliminary data.</text>
</comment>
<gene>
    <name evidence="2" type="ORF">Agub_g4750</name>
</gene>
<feature type="non-terminal residue" evidence="2">
    <location>
        <position position="392"/>
    </location>
</feature>
<accession>A0AAD3DKR2</accession>